<sequence length="403" mass="43516">MAPSCRSSSSLLLARATPRETDSIVKHAGRTMMENVYVIKVKTKPPLSSLYPSERRYSASTVGGLSFVHFGLGALSLLLGSLALSLQGPILSVTCLVPFVTGLLAWRRWYIDRNIALFFYGSLFSLIAAALCFIATAFDIAAAVKSKDSVWSIGQILERPLDHSHLANDTLFNGTMYVYEDASNLSRIDGQSTKIDFYAPTPGIVFDNMSNISGYILTTSTSDLGGGGVENSSGVSASGDRRGGESLRGDRENVTEESLGTIKNRVMSFWHKDHDESSHTKILLTVNVLVASLLEAFWSALSARIALRGMLNRLPEGSYVHGAAGNTKSDGTAANGKPSGPRPDILDHDRGLSESLQNLSTMHGLRNSGPKLPLPESSREFRERVERFLANQAAHCVVEGSCS</sequence>
<keyword evidence="2" id="KW-0812">Transmembrane</keyword>
<name>A0ABP1PDS2_XYLVO</name>
<evidence type="ECO:0000313" key="3">
    <source>
        <dbReference type="EMBL" id="CAL7950693.1"/>
    </source>
</evidence>
<protein>
    <submittedName>
        <fullName evidence="3">Uncharacterized protein</fullName>
    </submittedName>
</protein>
<gene>
    <name evidence="3" type="ORF">XYLVIOL_LOCUS10121</name>
</gene>
<comment type="caution">
    <text evidence="3">The sequence shown here is derived from an EMBL/GenBank/DDBJ whole genome shotgun (WGS) entry which is preliminary data.</text>
</comment>
<dbReference type="Proteomes" id="UP001642520">
    <property type="component" value="Unassembled WGS sequence"/>
</dbReference>
<keyword evidence="2" id="KW-1133">Transmembrane helix</keyword>
<evidence type="ECO:0000313" key="4">
    <source>
        <dbReference type="Proteomes" id="UP001642520"/>
    </source>
</evidence>
<keyword evidence="2" id="KW-0472">Membrane</keyword>
<feature type="compositionally biased region" description="Basic and acidic residues" evidence="1">
    <location>
        <begin position="239"/>
        <end position="254"/>
    </location>
</feature>
<organism evidence="3 4">
    <name type="scientific">Xylocopa violacea</name>
    <name type="common">Violet carpenter bee</name>
    <name type="synonym">Apis violacea</name>
    <dbReference type="NCBI Taxonomy" id="135666"/>
    <lineage>
        <taxon>Eukaryota</taxon>
        <taxon>Metazoa</taxon>
        <taxon>Ecdysozoa</taxon>
        <taxon>Arthropoda</taxon>
        <taxon>Hexapoda</taxon>
        <taxon>Insecta</taxon>
        <taxon>Pterygota</taxon>
        <taxon>Neoptera</taxon>
        <taxon>Endopterygota</taxon>
        <taxon>Hymenoptera</taxon>
        <taxon>Apocrita</taxon>
        <taxon>Aculeata</taxon>
        <taxon>Apoidea</taxon>
        <taxon>Anthophila</taxon>
        <taxon>Apidae</taxon>
        <taxon>Xylocopa</taxon>
        <taxon>Xylocopa</taxon>
    </lineage>
</organism>
<proteinExistence type="predicted"/>
<accession>A0ABP1PDS2</accession>
<dbReference type="EMBL" id="CAXAJV020001300">
    <property type="protein sequence ID" value="CAL7950693.1"/>
    <property type="molecule type" value="Genomic_DNA"/>
</dbReference>
<evidence type="ECO:0000256" key="1">
    <source>
        <dbReference type="SAM" id="MobiDB-lite"/>
    </source>
</evidence>
<keyword evidence="4" id="KW-1185">Reference proteome</keyword>
<evidence type="ECO:0000256" key="2">
    <source>
        <dbReference type="SAM" id="Phobius"/>
    </source>
</evidence>
<feature type="region of interest" description="Disordered" evidence="1">
    <location>
        <begin position="227"/>
        <end position="256"/>
    </location>
</feature>
<feature type="transmembrane region" description="Helical" evidence="2">
    <location>
        <begin position="90"/>
        <end position="106"/>
    </location>
</feature>
<feature type="region of interest" description="Disordered" evidence="1">
    <location>
        <begin position="322"/>
        <end position="349"/>
    </location>
</feature>
<feature type="transmembrane region" description="Helical" evidence="2">
    <location>
        <begin position="62"/>
        <end position="84"/>
    </location>
</feature>
<feature type="transmembrane region" description="Helical" evidence="2">
    <location>
        <begin position="118"/>
        <end position="138"/>
    </location>
</feature>
<reference evidence="3 4" key="1">
    <citation type="submission" date="2024-08" db="EMBL/GenBank/DDBJ databases">
        <authorList>
            <person name="Will J Nash"/>
            <person name="Angela Man"/>
            <person name="Seanna McTaggart"/>
            <person name="Kendall Baker"/>
            <person name="Tom Barker"/>
            <person name="Leah Catchpole"/>
            <person name="Alex Durrant"/>
            <person name="Karim Gharbi"/>
            <person name="Naomi Irish"/>
            <person name="Gemy Kaithakottil"/>
            <person name="Debby Ku"/>
            <person name="Aaliyah Providence"/>
            <person name="Felix Shaw"/>
            <person name="David Swarbreck"/>
            <person name="Chris Watkins"/>
            <person name="Ann M. McCartney"/>
            <person name="Giulio Formenti"/>
            <person name="Alice Mouton"/>
            <person name="Noel Vella"/>
            <person name="Bjorn M von Reumont"/>
            <person name="Adriana Vella"/>
            <person name="Wilfried Haerty"/>
        </authorList>
    </citation>
    <scope>NUCLEOTIDE SEQUENCE [LARGE SCALE GENOMIC DNA]</scope>
</reference>